<dbReference type="InterPro" id="IPR013783">
    <property type="entry name" value="Ig-like_fold"/>
</dbReference>
<evidence type="ECO:0000256" key="2">
    <source>
        <dbReference type="ARBA" id="ARBA00005336"/>
    </source>
</evidence>
<evidence type="ECO:0000313" key="9">
    <source>
        <dbReference type="Proteomes" id="UP000284109"/>
    </source>
</evidence>
<feature type="domain" description="Fibronectin type III-like" evidence="7">
    <location>
        <begin position="659"/>
        <end position="728"/>
    </location>
</feature>
<keyword evidence="9" id="KW-1185">Reference proteome</keyword>
<dbReference type="InterPro" id="IPR017853">
    <property type="entry name" value="GH"/>
</dbReference>
<dbReference type="Pfam" id="PF01915">
    <property type="entry name" value="Glyco_hydro_3_C"/>
    <property type="match status" value="1"/>
</dbReference>
<organism evidence="8 9">
    <name type="scientific">Bombilactobacillus bombi</name>
    <dbReference type="NCBI Taxonomy" id="1303590"/>
    <lineage>
        <taxon>Bacteria</taxon>
        <taxon>Bacillati</taxon>
        <taxon>Bacillota</taxon>
        <taxon>Bacilli</taxon>
        <taxon>Lactobacillales</taxon>
        <taxon>Lactobacillaceae</taxon>
        <taxon>Bombilactobacillus</taxon>
    </lineage>
</organism>
<dbReference type="OrthoDB" id="9805821at2"/>
<dbReference type="Gene3D" id="3.40.50.1700">
    <property type="entry name" value="Glycoside hydrolase family 3 C-terminal domain"/>
    <property type="match status" value="1"/>
</dbReference>
<dbReference type="InterPro" id="IPR036962">
    <property type="entry name" value="Glyco_hydro_3_N_sf"/>
</dbReference>
<accession>A0A3R6UZ57</accession>
<keyword evidence="4" id="KW-0732">Signal</keyword>
<dbReference type="InterPro" id="IPR051915">
    <property type="entry name" value="Cellulose_Degrad_GH3"/>
</dbReference>
<dbReference type="EC" id="3.2.1.21" evidence="3"/>
<dbReference type="InterPro" id="IPR036881">
    <property type="entry name" value="Glyco_hydro_3_C_sf"/>
</dbReference>
<dbReference type="Gene3D" id="3.20.20.300">
    <property type="entry name" value="Glycoside hydrolase, family 3, N-terminal domain"/>
    <property type="match status" value="1"/>
</dbReference>
<gene>
    <name evidence="8" type="ORF">DS831_04160</name>
</gene>
<dbReference type="InterPro" id="IPR001764">
    <property type="entry name" value="Glyco_hydro_3_N"/>
</dbReference>
<evidence type="ECO:0000256" key="3">
    <source>
        <dbReference type="ARBA" id="ARBA00012744"/>
    </source>
</evidence>
<keyword evidence="5" id="KW-0378">Hydrolase</keyword>
<dbReference type="Pfam" id="PF00933">
    <property type="entry name" value="Glyco_hydro_3"/>
    <property type="match status" value="1"/>
</dbReference>
<dbReference type="SUPFAM" id="SSF52279">
    <property type="entry name" value="Beta-D-glucan exohydrolase, C-terminal domain"/>
    <property type="match status" value="1"/>
</dbReference>
<dbReference type="Pfam" id="PF14310">
    <property type="entry name" value="Fn3-like"/>
    <property type="match status" value="1"/>
</dbReference>
<comment type="caution">
    <text evidence="8">The sequence shown here is derived from an EMBL/GenBank/DDBJ whole genome shotgun (WGS) entry which is preliminary data.</text>
</comment>
<reference evidence="8 9" key="1">
    <citation type="submission" date="2018-07" db="EMBL/GenBank/DDBJ databases">
        <title>Genome sequences of six Lactobacillus spp. isolated from bumble bee guts.</title>
        <authorList>
            <person name="Motta E.V.S."/>
            <person name="Moran N.A."/>
        </authorList>
    </citation>
    <scope>NUCLEOTIDE SEQUENCE [LARGE SCALE GENOMIC DNA]</scope>
    <source>
        <strain evidence="8 9">BI-1.1</strain>
    </source>
</reference>
<evidence type="ECO:0000313" key="8">
    <source>
        <dbReference type="EMBL" id="RHW51223.1"/>
    </source>
</evidence>
<keyword evidence="6" id="KW-0326">Glycosidase</keyword>
<dbReference type="RefSeq" id="WP_118900691.1">
    <property type="nucleotide sequence ID" value="NZ_JBHLWZ010000022.1"/>
</dbReference>
<dbReference type="PANTHER" id="PTHR30620">
    <property type="entry name" value="PERIPLASMIC BETA-GLUCOSIDASE-RELATED"/>
    <property type="match status" value="1"/>
</dbReference>
<dbReference type="GO" id="GO:0009251">
    <property type="term" value="P:glucan catabolic process"/>
    <property type="evidence" value="ECO:0007669"/>
    <property type="project" value="TreeGrafter"/>
</dbReference>
<sequence>MEEVKLKELFSDLTLEEKIGQLVQLSGEFFQSKDISYGPQHKLGISSRTTELVGSILNVTGAKETQKLQNQQMKLQPHHIPVLFMSDIIYGYKTIFPIPLGMGSTWNPDLVKKAFSVAAEEAAVSGNHVAFAPMVDVVRDARWGRVLESPGEDTYLNSQLAQAMVYGLQNNLSNKKGQISCVKHYAAYGAVESGKEYNAVDMSLSKLFQNYLPPYKAAIDAGCKMVMTSLSTFNGIPVTADKWLLQDILRKQWKFSGVIISDYSSVYELIKHGFAQDQKDAAKKAINAGIDIDMKSPIYANELQGLVTNGTLDIKKINDACWRVLKMKNYLGLFENPYFGSKANDEKQILLTSEKRALSRQVAEEAIVLLKNKNNLLPLSTTKKVALIGPYADEKSLIGMWAVHGDVNDCISIKEGLKKYFGNNLTSEKGTDIIRDRDELLGLGFINENNISNYISPVSIEKENHKKAVMAAKNADIIIMALGEHTLESGEAGAKQFLSLPDNQLKLLDDLTQLKKPIIVINISGRPLELRQVVDKVDAVIQAWFPGTEGGNAIANIIVGNVNPSGRLSITFPYSVGQEPIYYSHLKTGRSLDNSQHEGRFVSRYIDGYNTPLFPFGYGLSYGKVKYHDLVIDNDTISKDDSIHASVIITNESSWSQKETVQVYFHDDTASIVQPVKRLVAFKKISLNAYQSRKITFNINSQKFSFFNNYGEQKLESGKFHLYVGPDSENVKEAKFTIV</sequence>
<dbReference type="InterPro" id="IPR026891">
    <property type="entry name" value="Fn3-like"/>
</dbReference>
<dbReference type="SMART" id="SM01217">
    <property type="entry name" value="Fn3_like"/>
    <property type="match status" value="1"/>
</dbReference>
<evidence type="ECO:0000256" key="1">
    <source>
        <dbReference type="ARBA" id="ARBA00000448"/>
    </source>
</evidence>
<evidence type="ECO:0000256" key="6">
    <source>
        <dbReference type="ARBA" id="ARBA00023295"/>
    </source>
</evidence>
<dbReference type="GO" id="GO:0008422">
    <property type="term" value="F:beta-glucosidase activity"/>
    <property type="evidence" value="ECO:0007669"/>
    <property type="project" value="UniProtKB-EC"/>
</dbReference>
<dbReference type="SUPFAM" id="SSF51445">
    <property type="entry name" value="(Trans)glycosidases"/>
    <property type="match status" value="1"/>
</dbReference>
<evidence type="ECO:0000256" key="4">
    <source>
        <dbReference type="ARBA" id="ARBA00022729"/>
    </source>
</evidence>
<dbReference type="PANTHER" id="PTHR30620:SF16">
    <property type="entry name" value="LYSOSOMAL BETA GLUCOSIDASE"/>
    <property type="match status" value="1"/>
</dbReference>
<dbReference type="NCBIfam" id="NF011678">
    <property type="entry name" value="PRK15098.1"/>
    <property type="match status" value="1"/>
</dbReference>
<dbReference type="EMBL" id="QOCR01000002">
    <property type="protein sequence ID" value="RHW51223.1"/>
    <property type="molecule type" value="Genomic_DNA"/>
</dbReference>
<dbReference type="InterPro" id="IPR002772">
    <property type="entry name" value="Glyco_hydro_3_C"/>
</dbReference>
<proteinExistence type="inferred from homology"/>
<dbReference type="PRINTS" id="PR00133">
    <property type="entry name" value="GLHYDRLASE3"/>
</dbReference>
<evidence type="ECO:0000256" key="5">
    <source>
        <dbReference type="ARBA" id="ARBA00022801"/>
    </source>
</evidence>
<name>A0A3R6UZ57_9LACO</name>
<evidence type="ECO:0000259" key="7">
    <source>
        <dbReference type="SMART" id="SM01217"/>
    </source>
</evidence>
<comment type="similarity">
    <text evidence="2">Belongs to the glycosyl hydrolase 3 family.</text>
</comment>
<dbReference type="AlphaFoldDB" id="A0A3R6UZ57"/>
<dbReference type="Gene3D" id="2.60.40.10">
    <property type="entry name" value="Immunoglobulins"/>
    <property type="match status" value="1"/>
</dbReference>
<dbReference type="Proteomes" id="UP000284109">
    <property type="component" value="Unassembled WGS sequence"/>
</dbReference>
<comment type="catalytic activity">
    <reaction evidence="1">
        <text>Hydrolysis of terminal, non-reducing beta-D-glucosyl residues with release of beta-D-glucose.</text>
        <dbReference type="EC" id="3.2.1.21"/>
    </reaction>
</comment>
<protein>
    <recommendedName>
        <fullName evidence="3">beta-glucosidase</fullName>
        <ecNumber evidence="3">3.2.1.21</ecNumber>
    </recommendedName>
</protein>